<evidence type="ECO:0000259" key="1">
    <source>
        <dbReference type="PROSITE" id="PS50837"/>
    </source>
</evidence>
<dbReference type="InterPro" id="IPR003593">
    <property type="entry name" value="AAA+_ATPase"/>
</dbReference>
<dbReference type="GO" id="GO:0004519">
    <property type="term" value="F:endonuclease activity"/>
    <property type="evidence" value="ECO:0007669"/>
    <property type="project" value="InterPro"/>
</dbReference>
<organism evidence="2 3">
    <name type="scientific">Nonomuraea soli</name>
    <dbReference type="NCBI Taxonomy" id="1032476"/>
    <lineage>
        <taxon>Bacteria</taxon>
        <taxon>Bacillati</taxon>
        <taxon>Actinomycetota</taxon>
        <taxon>Actinomycetes</taxon>
        <taxon>Streptosporangiales</taxon>
        <taxon>Streptosporangiaceae</taxon>
        <taxon>Nonomuraea</taxon>
    </lineage>
</organism>
<dbReference type="InterPro" id="IPR016024">
    <property type="entry name" value="ARM-type_fold"/>
</dbReference>
<proteinExistence type="predicted"/>
<dbReference type="EMBL" id="JACDUR010000007">
    <property type="protein sequence ID" value="MBA2895454.1"/>
    <property type="molecule type" value="Genomic_DNA"/>
</dbReference>
<dbReference type="GO" id="GO:0005524">
    <property type="term" value="F:ATP binding"/>
    <property type="evidence" value="ECO:0007669"/>
    <property type="project" value="UniProtKB-KW"/>
</dbReference>
<name>A0A7W0CQR2_9ACTN</name>
<evidence type="ECO:0000313" key="2">
    <source>
        <dbReference type="EMBL" id="MBA2895454.1"/>
    </source>
</evidence>
<dbReference type="PANTHER" id="PTHR46844">
    <property type="entry name" value="SLR5058 PROTEIN"/>
    <property type="match status" value="1"/>
</dbReference>
<accession>A0A7W0CQR2</accession>
<dbReference type="AlphaFoldDB" id="A0A7W0CQR2"/>
<dbReference type="InterPro" id="IPR007111">
    <property type="entry name" value="NACHT_NTPase"/>
</dbReference>
<dbReference type="Pfam" id="PF05729">
    <property type="entry name" value="NACHT"/>
    <property type="match status" value="1"/>
</dbReference>
<protein>
    <submittedName>
        <fullName evidence="2">Energy-coupling factor transporter ATP-binding protein EcfA2</fullName>
    </submittedName>
</protein>
<reference evidence="2 3" key="1">
    <citation type="submission" date="2020-07" db="EMBL/GenBank/DDBJ databases">
        <title>Genomic Encyclopedia of Type Strains, Phase IV (KMG-IV): sequencing the most valuable type-strain genomes for metagenomic binning, comparative biology and taxonomic classification.</title>
        <authorList>
            <person name="Goeker M."/>
        </authorList>
    </citation>
    <scope>NUCLEOTIDE SEQUENCE [LARGE SCALE GENOMIC DNA]</scope>
    <source>
        <strain evidence="2 3">DSM 45533</strain>
    </source>
</reference>
<dbReference type="GO" id="GO:0003677">
    <property type="term" value="F:DNA binding"/>
    <property type="evidence" value="ECO:0007669"/>
    <property type="project" value="InterPro"/>
</dbReference>
<dbReference type="Proteomes" id="UP000530928">
    <property type="component" value="Unassembled WGS sequence"/>
</dbReference>
<dbReference type="SUPFAM" id="SSF52540">
    <property type="entry name" value="P-loop containing nucleoside triphosphate hydrolases"/>
    <property type="match status" value="1"/>
</dbReference>
<dbReference type="SMART" id="SM00382">
    <property type="entry name" value="AAA"/>
    <property type="match status" value="1"/>
</dbReference>
<keyword evidence="3" id="KW-1185">Reference proteome</keyword>
<evidence type="ECO:0000313" key="3">
    <source>
        <dbReference type="Proteomes" id="UP000530928"/>
    </source>
</evidence>
<dbReference type="RefSeq" id="WP_181614205.1">
    <property type="nucleotide sequence ID" value="NZ_BAABAM010000009.1"/>
</dbReference>
<gene>
    <name evidence="2" type="ORF">HNR30_006840</name>
</gene>
<sequence>MRPMRLLVVARDNNEQGGVLTKLAGDLFHCLGYCDFIYDVPRSGREIDVIGRHRHEDLGLVAECKAKKTPAGGDDLNKFYGALDAERRATNLNSVGYFVSIAGFKGSAIAQESDLREKRIILIDGPKLIGELISGGVVVPPERAFESVTRMLAAGDIDGRIDDRLTLIAHSGGWVWQVYIETDHRRSHMCFLHADGRPLPVSDCSSICEIASIRQLPDFDLPVVNERVPFRSPDEGYEARAKYREYLLREYSSITLEGMPADHEVGAKSFKLEDLYVDLTLIDSQHETAKDKDETSVDLEGVEESGEKPIKVILENNARLAILGSPGAGKTTLLKRIAVHYAKIKEYRDDDWDLPEADWFPVVIKCRQLGDSARLSIIEIIGSLATKAEMPELSQAFAEAVRAIVRNGQLLLLVDGLDEIREASMRQIFVSQLRTFLATYPNIRLVLTSRETGYRVVASSVHSICKIYRVAHLSPEAITKLTIMWHRQVLRDLPRVEKEARELATAIISTDRVYRLAVNPLLLTTLLLVRRWVGQLPRKRSVLYDKAIDVLLMTWNVEGHEPIEREEAIPQLAYAAYRMMDGGTTSVSSRQLATYFKEARRDLPDELSYASLSVGEFLARVEERSSLLVLSGHGIEDGVIREIYEFKHLTFQEYLAATAIAYGYLPVDVAGLPIVDIIGERFGEDSWREVVSLAAVLARRNGPVIVNHLIKLIRESDTHLHGNDDEDGEYPTRSTLVDALISCLEDEVPLAPELVRRAIDCCITHGGHYNQERLPGALINSKYEDLLRVACLEEMERGASYMASAGSILGRLCFLRLDESEDATLISPSWVLDRLRVDSAEREKLEAGALMMSVAYHWDTRVPRRHPSMASGSSFPQPQAALAIIDSLMRDRLSPSVTFMYVWSLCWVSRRMEFDADLIKALRERLIQIWIECESDHVKRQISWLLMVLPIAHRGVIELECDELHELIERECAADGYGAEFRKVGVTLVAHYTGARSPREVANLAIAALSDGPAWSGMAWEELAKILGDEGVALKMKLDERDKARTVGQEDSQLFDPN</sequence>
<comment type="caution">
    <text evidence="2">The sequence shown here is derived from an EMBL/GenBank/DDBJ whole genome shotgun (WGS) entry which is preliminary data.</text>
</comment>
<dbReference type="InterPro" id="IPR011856">
    <property type="entry name" value="tRNA_endonuc-like_dom_sf"/>
</dbReference>
<feature type="domain" description="NACHT" evidence="1">
    <location>
        <begin position="318"/>
        <end position="450"/>
    </location>
</feature>
<dbReference type="Gene3D" id="3.40.50.300">
    <property type="entry name" value="P-loop containing nucleotide triphosphate hydrolases"/>
    <property type="match status" value="1"/>
</dbReference>
<dbReference type="PANTHER" id="PTHR46844:SF1">
    <property type="entry name" value="SLR5058 PROTEIN"/>
    <property type="match status" value="1"/>
</dbReference>
<dbReference type="InterPro" id="IPR007560">
    <property type="entry name" value="Restrct_endonuc_IV_Mrr"/>
</dbReference>
<dbReference type="Gene3D" id="3.40.1350.10">
    <property type="match status" value="1"/>
</dbReference>
<keyword evidence="2" id="KW-0547">Nucleotide-binding</keyword>
<dbReference type="GO" id="GO:0009307">
    <property type="term" value="P:DNA restriction-modification system"/>
    <property type="evidence" value="ECO:0007669"/>
    <property type="project" value="InterPro"/>
</dbReference>
<dbReference type="PROSITE" id="PS50837">
    <property type="entry name" value="NACHT"/>
    <property type="match status" value="1"/>
</dbReference>
<keyword evidence="2" id="KW-0067">ATP-binding</keyword>
<dbReference type="InterPro" id="IPR027417">
    <property type="entry name" value="P-loop_NTPase"/>
</dbReference>
<dbReference type="Pfam" id="PF04471">
    <property type="entry name" value="Mrr_cat"/>
    <property type="match status" value="1"/>
</dbReference>
<dbReference type="SUPFAM" id="SSF48371">
    <property type="entry name" value="ARM repeat"/>
    <property type="match status" value="1"/>
</dbReference>